<protein>
    <recommendedName>
        <fullName evidence="1">SPX domain-containing protein</fullName>
    </recommendedName>
</protein>
<feature type="domain" description="SPX" evidence="1">
    <location>
        <begin position="1"/>
        <end position="94"/>
    </location>
</feature>
<dbReference type="PROSITE" id="PS51382">
    <property type="entry name" value="SPX"/>
    <property type="match status" value="1"/>
</dbReference>
<dbReference type="EMBL" id="JAHRHJ020000005">
    <property type="protein sequence ID" value="KAH9315764.1"/>
    <property type="molecule type" value="Genomic_DNA"/>
</dbReference>
<proteinExistence type="predicted"/>
<sequence length="147" mass="17182">MCHSLFQIEKTVLFMLEQQGYLASRLRALGEEREVLLQHNDMSRVNELQEAYTYVGQELLKLLYFIEINATGLRKILKKFDKRVGYQFTNYYVTSRSNHPYSQLRQVFKHVGLEAVVGALSHNLTELQHNKGSYLSIYDQLGVHELK</sequence>
<gene>
    <name evidence="2" type="ORF">KI387_024391</name>
</gene>
<dbReference type="AlphaFoldDB" id="A0AA38G768"/>
<organism evidence="2 3">
    <name type="scientific">Taxus chinensis</name>
    <name type="common">Chinese yew</name>
    <name type="synonym">Taxus wallichiana var. chinensis</name>
    <dbReference type="NCBI Taxonomy" id="29808"/>
    <lineage>
        <taxon>Eukaryota</taxon>
        <taxon>Viridiplantae</taxon>
        <taxon>Streptophyta</taxon>
        <taxon>Embryophyta</taxon>
        <taxon>Tracheophyta</taxon>
        <taxon>Spermatophyta</taxon>
        <taxon>Pinopsida</taxon>
        <taxon>Pinidae</taxon>
        <taxon>Conifers II</taxon>
        <taxon>Cupressales</taxon>
        <taxon>Taxaceae</taxon>
        <taxon>Taxus</taxon>
    </lineage>
</organism>
<keyword evidence="3" id="KW-1185">Reference proteome</keyword>
<dbReference type="InterPro" id="IPR004331">
    <property type="entry name" value="SPX_dom"/>
</dbReference>
<comment type="caution">
    <text evidence="2">The sequence shown here is derived from an EMBL/GenBank/DDBJ whole genome shotgun (WGS) entry which is preliminary data.</text>
</comment>
<evidence type="ECO:0000313" key="2">
    <source>
        <dbReference type="EMBL" id="KAH9315764.1"/>
    </source>
</evidence>
<dbReference type="Pfam" id="PF03105">
    <property type="entry name" value="SPX"/>
    <property type="match status" value="1"/>
</dbReference>
<evidence type="ECO:0000259" key="1">
    <source>
        <dbReference type="PROSITE" id="PS51382"/>
    </source>
</evidence>
<reference evidence="2 3" key="1">
    <citation type="journal article" date="2021" name="Nat. Plants">
        <title>The Taxus genome provides insights into paclitaxel biosynthesis.</title>
        <authorList>
            <person name="Xiong X."/>
            <person name="Gou J."/>
            <person name="Liao Q."/>
            <person name="Li Y."/>
            <person name="Zhou Q."/>
            <person name="Bi G."/>
            <person name="Li C."/>
            <person name="Du R."/>
            <person name="Wang X."/>
            <person name="Sun T."/>
            <person name="Guo L."/>
            <person name="Liang H."/>
            <person name="Lu P."/>
            <person name="Wu Y."/>
            <person name="Zhang Z."/>
            <person name="Ro D.K."/>
            <person name="Shang Y."/>
            <person name="Huang S."/>
            <person name="Yan J."/>
        </authorList>
    </citation>
    <scope>NUCLEOTIDE SEQUENCE [LARGE SCALE GENOMIC DNA]</scope>
    <source>
        <strain evidence="2">Ta-2019</strain>
    </source>
</reference>
<evidence type="ECO:0000313" key="3">
    <source>
        <dbReference type="Proteomes" id="UP000824469"/>
    </source>
</evidence>
<dbReference type="Proteomes" id="UP000824469">
    <property type="component" value="Unassembled WGS sequence"/>
</dbReference>
<dbReference type="CDD" id="cd14479">
    <property type="entry name" value="SPX-MFS_plant"/>
    <property type="match status" value="1"/>
</dbReference>
<dbReference type="InterPro" id="IPR045264">
    <property type="entry name" value="SPXM_SPX_plant"/>
</dbReference>
<name>A0AA38G768_TAXCH</name>
<feature type="non-terminal residue" evidence="2">
    <location>
        <position position="1"/>
    </location>
</feature>
<accession>A0AA38G768</accession>